<evidence type="ECO:0000313" key="2">
    <source>
        <dbReference type="EMBL" id="AEM70788.1"/>
    </source>
</evidence>
<dbReference type="PANTHER" id="PTHR30305">
    <property type="entry name" value="PROTEIN YJDM-RELATED"/>
    <property type="match status" value="1"/>
</dbReference>
<organism evidence="2 3">
    <name type="scientific">Allomuricauda ruestringensis (strain DSM 13258 / CIP 107369 / LMG 19739 / B1)</name>
    <name type="common">Muricauda ruestringensis</name>
    <dbReference type="NCBI Taxonomy" id="886377"/>
    <lineage>
        <taxon>Bacteria</taxon>
        <taxon>Pseudomonadati</taxon>
        <taxon>Bacteroidota</taxon>
        <taxon>Flavobacteriia</taxon>
        <taxon>Flavobacteriales</taxon>
        <taxon>Flavobacteriaceae</taxon>
        <taxon>Flagellimonas</taxon>
    </lineage>
</organism>
<dbReference type="SMART" id="SM00782">
    <property type="entry name" value="PhnA_Zn_Ribbon"/>
    <property type="match status" value="1"/>
</dbReference>
<protein>
    <submittedName>
        <fullName evidence="2">PhnA protein</fullName>
    </submittedName>
</protein>
<sequence>MLSLPSNLNIMGLLEDLQNRSGNTCELCGSTENLQVYEVPPVSTGGMDGSLLGCSICIGQLEDPDTIDSNHWRCLNDSMWSEHDAVKVVAWRMLNRLKSEGWPQDLLDMMYLENETLEWAKATGEGEEESEKIIHRDVNGNILENGDSVVLVKDLKVKGSSMVAKQGTAVRRISLDHENAEYIEGKVDGQQIVIITKYVKKI</sequence>
<evidence type="ECO:0000313" key="3">
    <source>
        <dbReference type="Proteomes" id="UP000008908"/>
    </source>
</evidence>
<dbReference type="InterPro" id="IPR013991">
    <property type="entry name" value="PhnaA_N_proteobac"/>
</dbReference>
<dbReference type="eggNOG" id="COG2824">
    <property type="taxonomic scope" value="Bacteria"/>
</dbReference>
<dbReference type="KEGG" id="mrs:Murru_1748"/>
<dbReference type="Gene3D" id="2.30.30.40">
    <property type="entry name" value="SH3 Domains"/>
    <property type="match status" value="1"/>
</dbReference>
<dbReference type="AlphaFoldDB" id="G2PIY9"/>
<dbReference type="Pfam" id="PF03831">
    <property type="entry name" value="YjdM"/>
    <property type="match status" value="1"/>
</dbReference>
<name>G2PIY9_ALLRU</name>
<reference evidence="3" key="1">
    <citation type="submission" date="2011-08" db="EMBL/GenBank/DDBJ databases">
        <title>The complete genome of Muricauda ruestringensis DSM 13258.</title>
        <authorList>
            <person name="Lucas S."/>
            <person name="Han J."/>
            <person name="Lapidus A."/>
            <person name="Bruce D."/>
            <person name="Goodwin L."/>
            <person name="Pitluck S."/>
            <person name="Peters L."/>
            <person name="Kyrpides N."/>
            <person name="Mavromatis K."/>
            <person name="Ivanova N."/>
            <person name="Ovchinnikova G."/>
            <person name="Teshima H."/>
            <person name="Detter J.C."/>
            <person name="Tapia R."/>
            <person name="Han C."/>
            <person name="Land M."/>
            <person name="Hauser L."/>
            <person name="Markowitz V."/>
            <person name="Cheng J.-F."/>
            <person name="Hugenholtz P."/>
            <person name="Woyke T."/>
            <person name="Wu D."/>
            <person name="Spring S."/>
            <person name="Schroeder M."/>
            <person name="Brambilla E."/>
            <person name="Klenk H.-P."/>
            <person name="Eisen J.A."/>
        </authorList>
    </citation>
    <scope>NUCLEOTIDE SEQUENCE [LARGE SCALE GENOMIC DNA]</scope>
    <source>
        <strain evidence="3">DSM 13258 / LMG 19739 / B1</strain>
    </source>
</reference>
<dbReference type="SUPFAM" id="SSF82057">
    <property type="entry name" value="Prokaryotic SH3-related domain"/>
    <property type="match status" value="1"/>
</dbReference>
<keyword evidence="3" id="KW-1185">Reference proteome</keyword>
<dbReference type="STRING" id="886377.Murru_1748"/>
<proteinExistence type="predicted"/>
<dbReference type="InterPro" id="IPR013988">
    <property type="entry name" value="YjdM_C"/>
</dbReference>
<dbReference type="PANTHER" id="PTHR30305:SF3">
    <property type="entry name" value="PROTEIN YJDM"/>
    <property type="match status" value="1"/>
</dbReference>
<feature type="domain" description="PhnA protein N-terminal proteobacterial" evidence="1">
    <location>
        <begin position="16"/>
        <end position="62"/>
    </location>
</feature>
<dbReference type="HOGENOM" id="CLU_125511_0_0_10"/>
<dbReference type="EMBL" id="CP002999">
    <property type="protein sequence ID" value="AEM70788.1"/>
    <property type="molecule type" value="Genomic_DNA"/>
</dbReference>
<evidence type="ECO:0000259" key="1">
    <source>
        <dbReference type="SMART" id="SM00782"/>
    </source>
</evidence>
<reference evidence="2 3" key="2">
    <citation type="journal article" date="2012" name="Stand. Genomic Sci.">
        <title>Complete genome sequence of the facultatively anaerobic, appendaged bacterium Muricauda ruestringensis type strain (B1(T)).</title>
        <authorList>
            <person name="Huntemann M."/>
            <person name="Teshima H."/>
            <person name="Lapidus A."/>
            <person name="Nolan M."/>
            <person name="Lucas S."/>
            <person name="Hammon N."/>
            <person name="Deshpande S."/>
            <person name="Cheng J.F."/>
            <person name="Tapia R."/>
            <person name="Goodwin L.A."/>
            <person name="Pitluck S."/>
            <person name="Liolios K."/>
            <person name="Pagani I."/>
            <person name="Ivanova N."/>
            <person name="Mavromatis K."/>
            <person name="Mikhailova N."/>
            <person name="Pati A."/>
            <person name="Chen A."/>
            <person name="Palaniappan K."/>
            <person name="Land M."/>
            <person name="Hauser L."/>
            <person name="Pan C."/>
            <person name="Brambilla E.M."/>
            <person name="Rohde M."/>
            <person name="Spring S."/>
            <person name="Goker M."/>
            <person name="Detter J.C."/>
            <person name="Bristow J."/>
            <person name="Eisen J.A."/>
            <person name="Markowitz V."/>
            <person name="Hugenholtz P."/>
            <person name="Kyrpides N.C."/>
            <person name="Klenk H.P."/>
            <person name="Woyke T."/>
        </authorList>
    </citation>
    <scope>NUCLEOTIDE SEQUENCE [LARGE SCALE GENOMIC DNA]</scope>
    <source>
        <strain evidence="3">DSM 13258 / LMG 19739 / B1</strain>
    </source>
</reference>
<dbReference type="Proteomes" id="UP000008908">
    <property type="component" value="Chromosome"/>
</dbReference>
<accession>G2PIY9</accession>
<gene>
    <name evidence="2" type="ordered locus">Murru_1748</name>
</gene>